<evidence type="ECO:0000256" key="2">
    <source>
        <dbReference type="ARBA" id="ARBA00022857"/>
    </source>
</evidence>
<dbReference type="PANTHER" id="PTHR43827:SF3">
    <property type="entry name" value="NADP-DEPENDENT OXIDOREDUCTASE DOMAIN-CONTAINING PROTEIN"/>
    <property type="match status" value="1"/>
</dbReference>
<dbReference type="PIRSF" id="PIRSF000097">
    <property type="entry name" value="AKR"/>
    <property type="match status" value="1"/>
</dbReference>
<evidence type="ECO:0000256" key="6">
    <source>
        <dbReference type="PIRSR" id="PIRSR000097-3"/>
    </source>
</evidence>
<dbReference type="EMBL" id="LSTV01000002">
    <property type="protein sequence ID" value="OAH50359.1"/>
    <property type="molecule type" value="Genomic_DNA"/>
</dbReference>
<dbReference type="PANTHER" id="PTHR43827">
    <property type="entry name" value="2,5-DIKETO-D-GLUCONIC ACID REDUCTASE"/>
    <property type="match status" value="1"/>
</dbReference>
<evidence type="ECO:0000256" key="4">
    <source>
        <dbReference type="PIRSR" id="PIRSR000097-1"/>
    </source>
</evidence>
<evidence type="ECO:0000256" key="1">
    <source>
        <dbReference type="ARBA" id="ARBA00007905"/>
    </source>
</evidence>
<feature type="site" description="Lowers pKa of active site Tyr" evidence="6">
    <location>
        <position position="75"/>
    </location>
</feature>
<evidence type="ECO:0000256" key="3">
    <source>
        <dbReference type="ARBA" id="ARBA00023002"/>
    </source>
</evidence>
<evidence type="ECO:0000313" key="8">
    <source>
        <dbReference type="EMBL" id="OAH50359.1"/>
    </source>
</evidence>
<evidence type="ECO:0000259" key="7">
    <source>
        <dbReference type="Pfam" id="PF00248"/>
    </source>
</evidence>
<dbReference type="InterPro" id="IPR036812">
    <property type="entry name" value="NAD(P)_OxRdtase_dom_sf"/>
</dbReference>
<keyword evidence="3" id="KW-0560">Oxidoreductase</keyword>
<dbReference type="InterPro" id="IPR018170">
    <property type="entry name" value="Aldo/ket_reductase_CS"/>
</dbReference>
<accession>A0A177KAB1</accession>
<dbReference type="PROSITE" id="PS00798">
    <property type="entry name" value="ALDOKETO_REDUCTASE_1"/>
    <property type="match status" value="1"/>
</dbReference>
<evidence type="ECO:0000256" key="5">
    <source>
        <dbReference type="PIRSR" id="PIRSR000097-2"/>
    </source>
</evidence>
<proteinExistence type="inferred from homology"/>
<feature type="active site" description="Proton donor" evidence="4">
    <location>
        <position position="50"/>
    </location>
</feature>
<dbReference type="PRINTS" id="PR00069">
    <property type="entry name" value="ALDKETRDTASE"/>
</dbReference>
<comment type="caution">
    <text evidence="8">The sequence shown here is derived from an EMBL/GenBank/DDBJ whole genome shotgun (WGS) entry which is preliminary data.</text>
</comment>
<dbReference type="PROSITE" id="PS00062">
    <property type="entry name" value="ALDOKETO_REDUCTASE_2"/>
    <property type="match status" value="1"/>
</dbReference>
<protein>
    <submittedName>
        <fullName evidence="8">2,5-diketo-D-gluconic acid reductase</fullName>
    </submittedName>
</protein>
<feature type="binding site" evidence="5">
    <location>
        <position position="108"/>
    </location>
    <ligand>
        <name>substrate</name>
    </ligand>
</feature>
<dbReference type="RefSeq" id="WP_064002720.1">
    <property type="nucleotide sequence ID" value="NZ_LSTV01000002.1"/>
</dbReference>
<dbReference type="GO" id="GO:0016616">
    <property type="term" value="F:oxidoreductase activity, acting on the CH-OH group of donors, NAD or NADP as acceptor"/>
    <property type="evidence" value="ECO:0007669"/>
    <property type="project" value="UniProtKB-ARBA"/>
</dbReference>
<dbReference type="Proteomes" id="UP000076998">
    <property type="component" value="Unassembled WGS sequence"/>
</dbReference>
<dbReference type="AlphaFoldDB" id="A0A177KAB1"/>
<dbReference type="InterPro" id="IPR023210">
    <property type="entry name" value="NADP_OxRdtase_dom"/>
</dbReference>
<gene>
    <name evidence="8" type="ORF">AYL44_07830</name>
</gene>
<dbReference type="Pfam" id="PF00248">
    <property type="entry name" value="Aldo_ket_red"/>
    <property type="match status" value="1"/>
</dbReference>
<dbReference type="FunFam" id="3.20.20.100:FF:000002">
    <property type="entry name" value="2,5-diketo-D-gluconic acid reductase A"/>
    <property type="match status" value="1"/>
</dbReference>
<feature type="domain" description="NADP-dependent oxidoreductase" evidence="7">
    <location>
        <begin position="23"/>
        <end position="262"/>
    </location>
</feature>
<comment type="similarity">
    <text evidence="1">Belongs to the aldo/keto reductase family.</text>
</comment>
<dbReference type="InterPro" id="IPR020471">
    <property type="entry name" value="AKR"/>
</dbReference>
<dbReference type="OrthoDB" id="9804790at2"/>
<name>A0A177KAB1_9MICO</name>
<sequence length="276" mass="30699">MTVPTLTLNDGHTIPQLGFGVFQVDPAEAERIVSVALEAGYRHIDTAAVYGNEEGVGRAIAASGIPRDELFITTKLWNSEQGRDTARPAIEASLQKLGLDYVDLYLIHWPRPDKDRYVETWQQFETFQADGLTRSIGVSNFHQPHLQRLLDETETVPAVNQIELHPAFAQRELRAFQEPKGIHTESWGPLGQGKYDLFGEKAVADAAEAHGVSPAQVVIRWHLQEGLIVFPKSSTPERIRTNFDVFGFELTSEQVEAINALDRGQRVGADPDTATF</sequence>
<dbReference type="Gene3D" id="3.20.20.100">
    <property type="entry name" value="NADP-dependent oxidoreductase domain"/>
    <property type="match status" value="1"/>
</dbReference>
<organism evidence="8 9">
    <name type="scientific">Microbacterium oleivorans</name>
    <dbReference type="NCBI Taxonomy" id="273677"/>
    <lineage>
        <taxon>Bacteria</taxon>
        <taxon>Bacillati</taxon>
        <taxon>Actinomycetota</taxon>
        <taxon>Actinomycetes</taxon>
        <taxon>Micrococcales</taxon>
        <taxon>Microbacteriaceae</taxon>
        <taxon>Microbacterium</taxon>
    </lineage>
</organism>
<reference evidence="8 9" key="1">
    <citation type="submission" date="2016-02" db="EMBL/GenBank/DDBJ databases">
        <authorList>
            <person name="Wen L."/>
            <person name="He K."/>
            <person name="Yang H."/>
        </authorList>
    </citation>
    <scope>NUCLEOTIDE SEQUENCE [LARGE SCALE GENOMIC DNA]</scope>
    <source>
        <strain evidence="8 9">CD11_3</strain>
    </source>
</reference>
<dbReference type="SUPFAM" id="SSF51430">
    <property type="entry name" value="NAD(P)-linked oxidoreductase"/>
    <property type="match status" value="1"/>
</dbReference>
<keyword evidence="2" id="KW-0521">NADP</keyword>
<evidence type="ECO:0000313" key="9">
    <source>
        <dbReference type="Proteomes" id="UP000076998"/>
    </source>
</evidence>